<protein>
    <submittedName>
        <fullName evidence="2">Uncharacterized protein</fullName>
    </submittedName>
</protein>
<evidence type="ECO:0000313" key="1">
    <source>
        <dbReference type="Proteomes" id="UP000887566"/>
    </source>
</evidence>
<accession>A0A914X0A5</accession>
<evidence type="ECO:0000313" key="2">
    <source>
        <dbReference type="WBParaSite" id="PSAMB.scaffold54size92479.g1333.t1"/>
    </source>
</evidence>
<organism evidence="1 2">
    <name type="scientific">Plectus sambesii</name>
    <dbReference type="NCBI Taxonomy" id="2011161"/>
    <lineage>
        <taxon>Eukaryota</taxon>
        <taxon>Metazoa</taxon>
        <taxon>Ecdysozoa</taxon>
        <taxon>Nematoda</taxon>
        <taxon>Chromadorea</taxon>
        <taxon>Plectida</taxon>
        <taxon>Plectina</taxon>
        <taxon>Plectoidea</taxon>
        <taxon>Plectidae</taxon>
        <taxon>Plectus</taxon>
    </lineage>
</organism>
<dbReference type="Proteomes" id="UP000887566">
    <property type="component" value="Unplaced"/>
</dbReference>
<reference evidence="2" key="1">
    <citation type="submission" date="2022-11" db="UniProtKB">
        <authorList>
            <consortium name="WormBaseParasite"/>
        </authorList>
    </citation>
    <scope>IDENTIFICATION</scope>
</reference>
<keyword evidence="1" id="KW-1185">Reference proteome</keyword>
<name>A0A914X0A5_9BILA</name>
<sequence length="93" mass="10903">MPYDAIRFRQCRLPRHSKRRRKHLSSRPLIIRAYRSALRHNQTSFYPDLAASRCVAVVRAVIVQRKRPLALEPQQDETPSAWRTAHLSNIIDS</sequence>
<dbReference type="AlphaFoldDB" id="A0A914X0A5"/>
<proteinExistence type="predicted"/>
<dbReference type="WBParaSite" id="PSAMB.scaffold54size92479.g1333.t1">
    <property type="protein sequence ID" value="PSAMB.scaffold54size92479.g1333.t1"/>
    <property type="gene ID" value="PSAMB.scaffold54size92479.g1333"/>
</dbReference>